<comment type="caution">
    <text evidence="2">The sequence shown here is derived from an EMBL/GenBank/DDBJ whole genome shotgun (WGS) entry which is preliminary data.</text>
</comment>
<dbReference type="AlphaFoldDB" id="A0AAV4VEB0"/>
<evidence type="ECO:0000313" key="2">
    <source>
        <dbReference type="EMBL" id="GIY68300.1"/>
    </source>
</evidence>
<sequence>MYTQEDPIQVQSKDDPTTKDHEITSAGTLTWGTFAISPDLTFYHENGTREADAHPMDALGTSRNYKGQKTKKSYHYNWYPGCKEIITKTYDESLINKFR</sequence>
<name>A0AAV4VEB0_9ARAC</name>
<gene>
    <name evidence="2" type="ORF">CDAR_228111</name>
</gene>
<feature type="region of interest" description="Disordered" evidence="1">
    <location>
        <begin position="1"/>
        <end position="22"/>
    </location>
</feature>
<accession>A0AAV4VEB0</accession>
<keyword evidence="3" id="KW-1185">Reference proteome</keyword>
<evidence type="ECO:0000256" key="1">
    <source>
        <dbReference type="SAM" id="MobiDB-lite"/>
    </source>
</evidence>
<organism evidence="2 3">
    <name type="scientific">Caerostris darwini</name>
    <dbReference type="NCBI Taxonomy" id="1538125"/>
    <lineage>
        <taxon>Eukaryota</taxon>
        <taxon>Metazoa</taxon>
        <taxon>Ecdysozoa</taxon>
        <taxon>Arthropoda</taxon>
        <taxon>Chelicerata</taxon>
        <taxon>Arachnida</taxon>
        <taxon>Araneae</taxon>
        <taxon>Araneomorphae</taxon>
        <taxon>Entelegynae</taxon>
        <taxon>Araneoidea</taxon>
        <taxon>Araneidae</taxon>
        <taxon>Caerostris</taxon>
    </lineage>
</organism>
<proteinExistence type="predicted"/>
<protein>
    <submittedName>
        <fullName evidence="2">Uncharacterized protein</fullName>
    </submittedName>
</protein>
<reference evidence="2 3" key="1">
    <citation type="submission" date="2021-06" db="EMBL/GenBank/DDBJ databases">
        <title>Caerostris darwini draft genome.</title>
        <authorList>
            <person name="Kono N."/>
            <person name="Arakawa K."/>
        </authorList>
    </citation>
    <scope>NUCLEOTIDE SEQUENCE [LARGE SCALE GENOMIC DNA]</scope>
</reference>
<feature type="compositionally biased region" description="Basic and acidic residues" evidence="1">
    <location>
        <begin position="12"/>
        <end position="22"/>
    </location>
</feature>
<dbReference type="Proteomes" id="UP001054837">
    <property type="component" value="Unassembled WGS sequence"/>
</dbReference>
<dbReference type="EMBL" id="BPLQ01012852">
    <property type="protein sequence ID" value="GIY68300.1"/>
    <property type="molecule type" value="Genomic_DNA"/>
</dbReference>
<evidence type="ECO:0000313" key="3">
    <source>
        <dbReference type="Proteomes" id="UP001054837"/>
    </source>
</evidence>